<organism evidence="2 3">
    <name type="scientific">Ameca splendens</name>
    <dbReference type="NCBI Taxonomy" id="208324"/>
    <lineage>
        <taxon>Eukaryota</taxon>
        <taxon>Metazoa</taxon>
        <taxon>Chordata</taxon>
        <taxon>Craniata</taxon>
        <taxon>Vertebrata</taxon>
        <taxon>Euteleostomi</taxon>
        <taxon>Actinopterygii</taxon>
        <taxon>Neopterygii</taxon>
        <taxon>Teleostei</taxon>
        <taxon>Neoteleostei</taxon>
        <taxon>Acanthomorphata</taxon>
        <taxon>Ovalentaria</taxon>
        <taxon>Atherinomorphae</taxon>
        <taxon>Cyprinodontiformes</taxon>
        <taxon>Goodeidae</taxon>
        <taxon>Ameca</taxon>
    </lineage>
</organism>
<evidence type="ECO:0000256" key="1">
    <source>
        <dbReference type="SAM" id="MobiDB-lite"/>
    </source>
</evidence>
<name>A0ABV1A2P4_9TELE</name>
<protein>
    <submittedName>
        <fullName evidence="2">Uncharacterized protein</fullName>
    </submittedName>
</protein>
<keyword evidence="3" id="KW-1185">Reference proteome</keyword>
<reference evidence="2 3" key="1">
    <citation type="submission" date="2021-06" db="EMBL/GenBank/DDBJ databases">
        <authorList>
            <person name="Palmer J.M."/>
        </authorList>
    </citation>
    <scope>NUCLEOTIDE SEQUENCE [LARGE SCALE GENOMIC DNA]</scope>
    <source>
        <strain evidence="2 3">AS_MEX2019</strain>
        <tissue evidence="2">Muscle</tissue>
    </source>
</reference>
<gene>
    <name evidence="2" type="ORF">AMECASPLE_035156</name>
</gene>
<evidence type="ECO:0000313" key="3">
    <source>
        <dbReference type="Proteomes" id="UP001469553"/>
    </source>
</evidence>
<feature type="compositionally biased region" description="Polar residues" evidence="1">
    <location>
        <begin position="88"/>
        <end position="100"/>
    </location>
</feature>
<sequence length="127" mass="13551">MPTDAPKAPRPVPEHAPAQNSGDIPAWTQAPPAQPGPQPRGDTPRAPNPIPDLSRNSPATRPVAYVHRHRLPKSIACSHQMPPPKPQPSWSYSPRRQTLAQGPPCNHHNAPQDKAKGAPPPLGDGAN</sequence>
<feature type="region of interest" description="Disordered" evidence="1">
    <location>
        <begin position="1"/>
        <end position="127"/>
    </location>
</feature>
<dbReference type="Proteomes" id="UP001469553">
    <property type="component" value="Unassembled WGS sequence"/>
</dbReference>
<accession>A0ABV1A2P4</accession>
<proteinExistence type="predicted"/>
<evidence type="ECO:0000313" key="2">
    <source>
        <dbReference type="EMBL" id="MEQ2312819.1"/>
    </source>
</evidence>
<comment type="caution">
    <text evidence="2">The sequence shown here is derived from an EMBL/GenBank/DDBJ whole genome shotgun (WGS) entry which is preliminary data.</text>
</comment>
<dbReference type="EMBL" id="JAHRIP010080382">
    <property type="protein sequence ID" value="MEQ2312819.1"/>
    <property type="molecule type" value="Genomic_DNA"/>
</dbReference>
<feature type="compositionally biased region" description="Pro residues" evidence="1">
    <location>
        <begin position="118"/>
        <end position="127"/>
    </location>
</feature>